<dbReference type="VEuPathDB" id="AmoebaDB:ACA1_109710"/>
<accession>L8HIF7</accession>
<name>L8HIF7_ACACF</name>
<feature type="domain" description="SH3" evidence="10">
    <location>
        <begin position="507"/>
        <end position="566"/>
    </location>
</feature>
<dbReference type="PANTHER" id="PTHR48051:SF54">
    <property type="entry name" value="LEUCINE-RICH REPEAT-CONTAINING PROTEIN"/>
    <property type="match status" value="1"/>
</dbReference>
<dbReference type="InterPro" id="IPR017455">
    <property type="entry name" value="Znf_FYVE-rel"/>
</dbReference>
<dbReference type="Pfam" id="PF14604">
    <property type="entry name" value="SH3_9"/>
    <property type="match status" value="1"/>
</dbReference>
<dbReference type="InterPro" id="IPR000306">
    <property type="entry name" value="Znf_FYVE"/>
</dbReference>
<dbReference type="InterPro" id="IPR011011">
    <property type="entry name" value="Znf_FYVE_PHD"/>
</dbReference>
<dbReference type="Gene3D" id="2.30.30.40">
    <property type="entry name" value="SH3 Domains"/>
    <property type="match status" value="1"/>
</dbReference>
<dbReference type="SMART" id="SM00326">
    <property type="entry name" value="SH3"/>
    <property type="match status" value="1"/>
</dbReference>
<proteinExistence type="predicted"/>
<evidence type="ECO:0000313" key="13">
    <source>
        <dbReference type="Proteomes" id="UP000011083"/>
    </source>
</evidence>
<dbReference type="EMBL" id="KB007806">
    <property type="protein sequence ID" value="ELR24990.1"/>
    <property type="molecule type" value="Genomic_DNA"/>
</dbReference>
<dbReference type="InterPro" id="IPR003591">
    <property type="entry name" value="Leu-rich_rpt_typical-subtyp"/>
</dbReference>
<dbReference type="Pfam" id="PF23598">
    <property type="entry name" value="LRR_14"/>
    <property type="match status" value="1"/>
</dbReference>
<dbReference type="PROSITE" id="PS51450">
    <property type="entry name" value="LRR"/>
    <property type="match status" value="1"/>
</dbReference>
<sequence>MEEWKEVHLKERVEDYESNQLTKLGLEGLSLGPQLPEQLLEFLRTGFIRAPQQLNVEHNKLETLPTSLDDVPWLSQLLALQCADNRLYALPQHLGALTALTRLELDRNALTYLPESIGQLKQLTHLSLDSNQLAELPSAIGDVASLEVLHLANNKLTHLPLDMSRLSRLQQLMINNNHFAAFPPVIPQITSLTSISLAFNDGIKEMAPLGALTQLKELHVEEGKKVGIPGELVVGGPAAIFAYLTFFGKFPSVRFDLERHWIPDEQASRCAICNANFTAFFRKAPLPPLPILCSPPCSRVARIHHCRMCGRVTCKKCTDKKHSIPPNNEGTHKVCDECYGLIGGPMSPRGSNNARAKDQKNAAKAAQQQQQEWGLTEADRQSLSADQQRSKLTAQKSDLDAQITSKTQTRTGVAKLVTFYAKDQAAQKTAMAELEQLDQALASLAAHQATVAQQLLALDSTNTAAYAEQQQEEVEQQQQQQEDEEGEQQEAGAQAAAKSPRAAAPGGQPAKAKVLYTFQAQSEGEINVFSGTIVHLAESAPNGDWWLIEFGGQSGYVPQSYLSPLY</sequence>
<organism evidence="12 13">
    <name type="scientific">Acanthamoeba castellanii (strain ATCC 30010 / Neff)</name>
    <dbReference type="NCBI Taxonomy" id="1257118"/>
    <lineage>
        <taxon>Eukaryota</taxon>
        <taxon>Amoebozoa</taxon>
        <taxon>Discosea</taxon>
        <taxon>Longamoebia</taxon>
        <taxon>Centramoebida</taxon>
        <taxon>Acanthamoebidae</taxon>
        <taxon>Acanthamoeba</taxon>
    </lineage>
</organism>
<dbReference type="InterPro" id="IPR032675">
    <property type="entry name" value="LRR_dom_sf"/>
</dbReference>
<evidence type="ECO:0000256" key="7">
    <source>
        <dbReference type="PROSITE-ProRule" id="PRU00091"/>
    </source>
</evidence>
<keyword evidence="4" id="KW-0677">Repeat</keyword>
<dbReference type="Gene3D" id="3.30.40.10">
    <property type="entry name" value="Zinc/RING finger domain, C3HC4 (zinc finger)"/>
    <property type="match status" value="1"/>
</dbReference>
<evidence type="ECO:0000256" key="8">
    <source>
        <dbReference type="PROSITE-ProRule" id="PRU00192"/>
    </source>
</evidence>
<dbReference type="STRING" id="1257118.L8HIF7"/>
<dbReference type="AlphaFoldDB" id="L8HIF7"/>
<protein>
    <submittedName>
        <fullName evidence="12">FYVE zinc finger domain containing protein</fullName>
    </submittedName>
</protein>
<dbReference type="GO" id="GO:0005737">
    <property type="term" value="C:cytoplasm"/>
    <property type="evidence" value="ECO:0007669"/>
    <property type="project" value="TreeGrafter"/>
</dbReference>
<dbReference type="GO" id="GO:0008270">
    <property type="term" value="F:zinc ion binding"/>
    <property type="evidence" value="ECO:0007669"/>
    <property type="project" value="UniProtKB-KW"/>
</dbReference>
<keyword evidence="3" id="KW-0479">Metal-binding</keyword>
<dbReference type="Pfam" id="PF01363">
    <property type="entry name" value="FYVE"/>
    <property type="match status" value="1"/>
</dbReference>
<dbReference type="OrthoDB" id="676979at2759"/>
<keyword evidence="2" id="KW-0433">Leucine-rich repeat</keyword>
<dbReference type="SMART" id="SM00064">
    <property type="entry name" value="FYVE"/>
    <property type="match status" value="1"/>
</dbReference>
<evidence type="ECO:0000259" key="11">
    <source>
        <dbReference type="PROSITE" id="PS50178"/>
    </source>
</evidence>
<feature type="domain" description="FYVE-type" evidence="11">
    <location>
        <begin position="264"/>
        <end position="343"/>
    </location>
</feature>
<dbReference type="CDD" id="cd00065">
    <property type="entry name" value="FYVE_like_SF"/>
    <property type="match status" value="1"/>
</dbReference>
<dbReference type="GeneID" id="14926028"/>
<dbReference type="SUPFAM" id="SSF57903">
    <property type="entry name" value="FYVE/PHD zinc finger"/>
    <property type="match status" value="1"/>
</dbReference>
<feature type="compositionally biased region" description="Polar residues" evidence="9">
    <location>
        <begin position="381"/>
        <end position="394"/>
    </location>
</feature>
<dbReference type="Gene3D" id="3.80.10.10">
    <property type="entry name" value="Ribonuclease Inhibitor"/>
    <property type="match status" value="1"/>
</dbReference>
<evidence type="ECO:0000256" key="4">
    <source>
        <dbReference type="ARBA" id="ARBA00022737"/>
    </source>
</evidence>
<dbReference type="InterPro" id="IPR055414">
    <property type="entry name" value="LRR_R13L4/SHOC2-like"/>
</dbReference>
<gene>
    <name evidence="12" type="ORF">ACA1_109710</name>
</gene>
<dbReference type="InterPro" id="IPR013083">
    <property type="entry name" value="Znf_RING/FYVE/PHD"/>
</dbReference>
<keyword evidence="5 7" id="KW-0863">Zinc-finger</keyword>
<keyword evidence="6" id="KW-0862">Zinc</keyword>
<dbReference type="SUPFAM" id="SSF52058">
    <property type="entry name" value="L domain-like"/>
    <property type="match status" value="1"/>
</dbReference>
<dbReference type="SUPFAM" id="SSF50044">
    <property type="entry name" value="SH3-domain"/>
    <property type="match status" value="1"/>
</dbReference>
<evidence type="ECO:0000256" key="9">
    <source>
        <dbReference type="SAM" id="MobiDB-lite"/>
    </source>
</evidence>
<evidence type="ECO:0000313" key="12">
    <source>
        <dbReference type="EMBL" id="ELR24990.1"/>
    </source>
</evidence>
<evidence type="ECO:0000259" key="10">
    <source>
        <dbReference type="PROSITE" id="PS50002"/>
    </source>
</evidence>
<feature type="compositionally biased region" description="Low complexity" evidence="9">
    <location>
        <begin position="489"/>
        <end position="507"/>
    </location>
</feature>
<dbReference type="SMART" id="SM00369">
    <property type="entry name" value="LRR_TYP"/>
    <property type="match status" value="4"/>
</dbReference>
<dbReference type="InterPro" id="IPR050216">
    <property type="entry name" value="LRR_domain-containing"/>
</dbReference>
<dbReference type="SMART" id="SM00364">
    <property type="entry name" value="LRR_BAC"/>
    <property type="match status" value="5"/>
</dbReference>
<feature type="region of interest" description="Disordered" evidence="9">
    <location>
        <begin position="349"/>
        <end position="394"/>
    </location>
</feature>
<dbReference type="InterPro" id="IPR036028">
    <property type="entry name" value="SH3-like_dom_sf"/>
</dbReference>
<feature type="region of interest" description="Disordered" evidence="9">
    <location>
        <begin position="467"/>
        <end position="507"/>
    </location>
</feature>
<dbReference type="InterPro" id="IPR001452">
    <property type="entry name" value="SH3_domain"/>
</dbReference>
<evidence type="ECO:0000256" key="5">
    <source>
        <dbReference type="ARBA" id="ARBA00022771"/>
    </source>
</evidence>
<evidence type="ECO:0000256" key="1">
    <source>
        <dbReference type="ARBA" id="ARBA00022443"/>
    </source>
</evidence>
<dbReference type="KEGG" id="acan:ACA1_109710"/>
<dbReference type="RefSeq" id="XP_004357145.1">
    <property type="nucleotide sequence ID" value="XM_004357089.1"/>
</dbReference>
<dbReference type="PROSITE" id="PS50178">
    <property type="entry name" value="ZF_FYVE"/>
    <property type="match status" value="1"/>
</dbReference>
<keyword evidence="1 8" id="KW-0728">SH3 domain</keyword>
<keyword evidence="13" id="KW-1185">Reference proteome</keyword>
<dbReference type="PROSITE" id="PS50002">
    <property type="entry name" value="SH3"/>
    <property type="match status" value="1"/>
</dbReference>
<evidence type="ECO:0000256" key="6">
    <source>
        <dbReference type="ARBA" id="ARBA00022833"/>
    </source>
</evidence>
<feature type="compositionally biased region" description="Low complexity" evidence="9">
    <location>
        <begin position="362"/>
        <end position="371"/>
    </location>
</feature>
<dbReference type="InterPro" id="IPR001611">
    <property type="entry name" value="Leu-rich_rpt"/>
</dbReference>
<dbReference type="PANTHER" id="PTHR48051">
    <property type="match status" value="1"/>
</dbReference>
<feature type="compositionally biased region" description="Acidic residues" evidence="9">
    <location>
        <begin position="470"/>
        <end position="488"/>
    </location>
</feature>
<dbReference type="Proteomes" id="UP000011083">
    <property type="component" value="Unassembled WGS sequence"/>
</dbReference>
<evidence type="ECO:0000256" key="2">
    <source>
        <dbReference type="ARBA" id="ARBA00022614"/>
    </source>
</evidence>
<reference evidence="12 13" key="1">
    <citation type="journal article" date="2013" name="Genome Biol.">
        <title>Genome of Acanthamoeba castellanii highlights extensive lateral gene transfer and early evolution of tyrosine kinase signaling.</title>
        <authorList>
            <person name="Clarke M."/>
            <person name="Lohan A.J."/>
            <person name="Liu B."/>
            <person name="Lagkouvardos I."/>
            <person name="Roy S."/>
            <person name="Zafar N."/>
            <person name="Bertelli C."/>
            <person name="Schilde C."/>
            <person name="Kianianmomeni A."/>
            <person name="Burglin T.R."/>
            <person name="Frech C."/>
            <person name="Turcotte B."/>
            <person name="Kopec K.O."/>
            <person name="Synnott J.M."/>
            <person name="Choo C."/>
            <person name="Paponov I."/>
            <person name="Finkler A."/>
            <person name="Soon Heng Tan C."/>
            <person name="Hutchins A.P."/>
            <person name="Weinmeier T."/>
            <person name="Rattei T."/>
            <person name="Chu J.S."/>
            <person name="Gimenez G."/>
            <person name="Irimia M."/>
            <person name="Rigden D.J."/>
            <person name="Fitzpatrick D.A."/>
            <person name="Lorenzo-Morales J."/>
            <person name="Bateman A."/>
            <person name="Chiu C.H."/>
            <person name="Tang P."/>
            <person name="Hegemann P."/>
            <person name="Fromm H."/>
            <person name="Raoult D."/>
            <person name="Greub G."/>
            <person name="Miranda-Saavedra D."/>
            <person name="Chen N."/>
            <person name="Nash P."/>
            <person name="Ginger M.L."/>
            <person name="Horn M."/>
            <person name="Schaap P."/>
            <person name="Caler L."/>
            <person name="Loftus B."/>
        </authorList>
    </citation>
    <scope>NUCLEOTIDE SEQUENCE [LARGE SCALE GENOMIC DNA]</scope>
    <source>
        <strain evidence="12 13">Neff</strain>
    </source>
</reference>
<evidence type="ECO:0000256" key="3">
    <source>
        <dbReference type="ARBA" id="ARBA00022723"/>
    </source>
</evidence>